<gene>
    <name evidence="2" type="ORF">MNBD_BACTEROID01-2281</name>
</gene>
<sequence>MKQKGIVLIIVLFCSVLSIGLKPVDGSKKSKAYSGGHFETILPDIYLFKDICNVFVLRSGSSALLIDAGSGKISDYLKEIGIDKIEWVLHTHYHRDQCIGSPKLRKSGAQIAIGKSEAPLLNRAEATAPFKIPDSFLLNGEFPNWGRRMSPFQSPGIDRELVNGEEFNWNQYKITVINTPGHTKGSISYLVEADGKRLCFTGDLIMKGGHIRDLYSMQWVYLQNPGINASIASLQIINELKPDILLPSHNGIIDDPPNEIKLLDNRLKRVKESFTKKRAGRWNWSGFVQVSEHVIQDCGSTSQIIISNSGEALLFDCGKEFSRERLQEAKTKFGITRIAVIIPSHWHYDHVDGITAIAEAEGAKTWAWEGLAEYLEHPENFPTTCWTGKRIKVDRILKEGEEFEWGGNSFKVYHHPVHTEQQMGLYANVDGLGLYMIADGIGYSKKGNIRCSIHCYNGISLVSGMIKTAQSLYDANPYICLPAHSNVFAVAANDKQEFLDWSIKTTDAIRSLLTPPHQELGYDPYWASFYPARVHIQPGGEIEISLRLKNYSGKIISGKCRLKGYGDIIFKKAIVQYILNPGEIKDFPVIVKSKKTAGKGIHIVTADIEYGNNVFAELPQAYVQIDE</sequence>
<dbReference type="InterPro" id="IPR050855">
    <property type="entry name" value="NDM-1-like"/>
</dbReference>
<feature type="domain" description="Metallo-beta-lactamase" evidence="1">
    <location>
        <begin position="300"/>
        <end position="484"/>
    </location>
</feature>
<name>A0A3B0TLX2_9ZZZZ</name>
<dbReference type="PANTHER" id="PTHR42951">
    <property type="entry name" value="METALLO-BETA-LACTAMASE DOMAIN-CONTAINING"/>
    <property type="match status" value="1"/>
</dbReference>
<dbReference type="SUPFAM" id="SSF56281">
    <property type="entry name" value="Metallo-hydrolase/oxidoreductase"/>
    <property type="match status" value="2"/>
</dbReference>
<proteinExistence type="predicted"/>
<evidence type="ECO:0000313" key="2">
    <source>
        <dbReference type="EMBL" id="VAW19681.1"/>
    </source>
</evidence>
<dbReference type="SMART" id="SM00849">
    <property type="entry name" value="Lactamase_B"/>
    <property type="match status" value="2"/>
</dbReference>
<reference evidence="2" key="1">
    <citation type="submission" date="2018-06" db="EMBL/GenBank/DDBJ databases">
        <authorList>
            <person name="Zhirakovskaya E."/>
        </authorList>
    </citation>
    <scope>NUCLEOTIDE SEQUENCE</scope>
</reference>
<dbReference type="InterPro" id="IPR001279">
    <property type="entry name" value="Metallo-B-lactamas"/>
</dbReference>
<dbReference type="Gene3D" id="3.60.15.10">
    <property type="entry name" value="Ribonuclease Z/Hydroxyacylglutathione hydrolase-like"/>
    <property type="match status" value="2"/>
</dbReference>
<evidence type="ECO:0000259" key="1">
    <source>
        <dbReference type="SMART" id="SM00849"/>
    </source>
</evidence>
<feature type="domain" description="Metallo-beta-lactamase" evidence="1">
    <location>
        <begin position="51"/>
        <end position="249"/>
    </location>
</feature>
<protein>
    <recommendedName>
        <fullName evidence="1">Metallo-beta-lactamase domain-containing protein</fullName>
    </recommendedName>
</protein>
<organism evidence="2">
    <name type="scientific">hydrothermal vent metagenome</name>
    <dbReference type="NCBI Taxonomy" id="652676"/>
    <lineage>
        <taxon>unclassified sequences</taxon>
        <taxon>metagenomes</taxon>
        <taxon>ecological metagenomes</taxon>
    </lineage>
</organism>
<dbReference type="EMBL" id="UOEP01000103">
    <property type="protein sequence ID" value="VAW19681.1"/>
    <property type="molecule type" value="Genomic_DNA"/>
</dbReference>
<dbReference type="AlphaFoldDB" id="A0A3B0TLX2"/>
<dbReference type="Pfam" id="PF00753">
    <property type="entry name" value="Lactamase_B"/>
    <property type="match status" value="2"/>
</dbReference>
<dbReference type="InterPro" id="IPR036866">
    <property type="entry name" value="RibonucZ/Hydroxyglut_hydro"/>
</dbReference>
<dbReference type="CDD" id="cd06262">
    <property type="entry name" value="metallo-hydrolase-like_MBL-fold"/>
    <property type="match status" value="1"/>
</dbReference>
<accession>A0A3B0TLX2</accession>
<dbReference type="PANTHER" id="PTHR42951:SF22">
    <property type="entry name" value="METALLO BETA-LACTAMASE SUPERFAMILY LIPOPROTEIN"/>
    <property type="match status" value="1"/>
</dbReference>